<dbReference type="AlphaFoldDB" id="A0A420BI68"/>
<evidence type="ECO:0000256" key="1">
    <source>
        <dbReference type="ARBA" id="ARBA00023015"/>
    </source>
</evidence>
<dbReference type="SMART" id="SM00342">
    <property type="entry name" value="HTH_ARAC"/>
    <property type="match status" value="1"/>
</dbReference>
<dbReference type="PROSITE" id="PS01124">
    <property type="entry name" value="HTH_ARAC_FAMILY_2"/>
    <property type="match status" value="1"/>
</dbReference>
<dbReference type="PANTHER" id="PTHR43280">
    <property type="entry name" value="ARAC-FAMILY TRANSCRIPTIONAL REGULATOR"/>
    <property type="match status" value="1"/>
</dbReference>
<keyword evidence="6" id="KW-1185">Reference proteome</keyword>
<dbReference type="PANTHER" id="PTHR43280:SF2">
    <property type="entry name" value="HTH-TYPE TRANSCRIPTIONAL REGULATOR EXSA"/>
    <property type="match status" value="1"/>
</dbReference>
<comment type="caution">
    <text evidence="5">The sequence shown here is derived from an EMBL/GenBank/DDBJ whole genome shotgun (WGS) entry which is preliminary data.</text>
</comment>
<dbReference type="Gene3D" id="1.10.10.60">
    <property type="entry name" value="Homeodomain-like"/>
    <property type="match status" value="1"/>
</dbReference>
<dbReference type="EMBL" id="RAPY01000001">
    <property type="protein sequence ID" value="RKE56325.1"/>
    <property type="molecule type" value="Genomic_DNA"/>
</dbReference>
<keyword evidence="2 5" id="KW-0238">DNA-binding</keyword>
<accession>A0A420BI68</accession>
<dbReference type="GO" id="GO:0003700">
    <property type="term" value="F:DNA-binding transcription factor activity"/>
    <property type="evidence" value="ECO:0007669"/>
    <property type="project" value="InterPro"/>
</dbReference>
<keyword evidence="3" id="KW-0804">Transcription</keyword>
<dbReference type="Pfam" id="PF12833">
    <property type="entry name" value="HTH_18"/>
    <property type="match status" value="1"/>
</dbReference>
<sequence>MQKTFTLHIKQENKTKFVSRMDRPYFTHYPILGVPYLVAGSKDCSISVQEIGLQGNGLHLIETLVEKEVELEIDLLKPTIFFVMMIEGSYKQFKDEGKSLYAMGETFFMIYCPEKKISVHLSQGKHSAMLLSIEPELLYMMTSNRPHLIELAHCLLENKNEIVPLPMVQIDKSISHLMQSMRLSSFYPVTGKMEMGRLLTIFVENYGQRLIENNPTIKQLSLRMTKQIYKFVSQHLEEEIEPTAQQIADHVNLPESKIIEYSTLIFGKSLHKHLLTIRLLKAAELLKFTFEPITTIGQKTGFTNEFQFYRFFKDFYGMAPKSFRDHYFKLKKS</sequence>
<dbReference type="InterPro" id="IPR009057">
    <property type="entry name" value="Homeodomain-like_sf"/>
</dbReference>
<gene>
    <name evidence="5" type="ORF">DFQ12_1182</name>
</gene>
<dbReference type="GO" id="GO:0043565">
    <property type="term" value="F:sequence-specific DNA binding"/>
    <property type="evidence" value="ECO:0007669"/>
    <property type="project" value="InterPro"/>
</dbReference>
<dbReference type="OrthoDB" id="2585681at2"/>
<proteinExistence type="predicted"/>
<protein>
    <submittedName>
        <fullName evidence="5">AraC-like DNA-binding protein</fullName>
    </submittedName>
</protein>
<evidence type="ECO:0000256" key="2">
    <source>
        <dbReference type="ARBA" id="ARBA00023125"/>
    </source>
</evidence>
<dbReference type="RefSeq" id="WP_120258010.1">
    <property type="nucleotide sequence ID" value="NZ_RAPY01000001.1"/>
</dbReference>
<evidence type="ECO:0000256" key="3">
    <source>
        <dbReference type="ARBA" id="ARBA00023163"/>
    </source>
</evidence>
<reference evidence="5 6" key="1">
    <citation type="submission" date="2018-09" db="EMBL/GenBank/DDBJ databases">
        <title>Genomic Encyclopedia of Type Strains, Phase III (KMG-III): the genomes of soil and plant-associated and newly described type strains.</title>
        <authorList>
            <person name="Whitman W."/>
        </authorList>
    </citation>
    <scope>NUCLEOTIDE SEQUENCE [LARGE SCALE GENOMIC DNA]</scope>
    <source>
        <strain evidence="5 6">CECT 7938</strain>
    </source>
</reference>
<dbReference type="InterPro" id="IPR018060">
    <property type="entry name" value="HTH_AraC"/>
</dbReference>
<dbReference type="PROSITE" id="PS00041">
    <property type="entry name" value="HTH_ARAC_FAMILY_1"/>
    <property type="match status" value="1"/>
</dbReference>
<evidence type="ECO:0000259" key="4">
    <source>
        <dbReference type="PROSITE" id="PS01124"/>
    </source>
</evidence>
<organism evidence="5 6">
    <name type="scientific">Sphingobacterium detergens</name>
    <dbReference type="NCBI Taxonomy" id="1145106"/>
    <lineage>
        <taxon>Bacteria</taxon>
        <taxon>Pseudomonadati</taxon>
        <taxon>Bacteroidota</taxon>
        <taxon>Sphingobacteriia</taxon>
        <taxon>Sphingobacteriales</taxon>
        <taxon>Sphingobacteriaceae</taxon>
        <taxon>Sphingobacterium</taxon>
    </lineage>
</organism>
<dbReference type="Proteomes" id="UP000286246">
    <property type="component" value="Unassembled WGS sequence"/>
</dbReference>
<dbReference type="SUPFAM" id="SSF46689">
    <property type="entry name" value="Homeodomain-like"/>
    <property type="match status" value="1"/>
</dbReference>
<name>A0A420BI68_SPHD1</name>
<feature type="domain" description="HTH araC/xylS-type" evidence="4">
    <location>
        <begin position="226"/>
        <end position="326"/>
    </location>
</feature>
<evidence type="ECO:0000313" key="5">
    <source>
        <dbReference type="EMBL" id="RKE56325.1"/>
    </source>
</evidence>
<keyword evidence="1" id="KW-0805">Transcription regulation</keyword>
<evidence type="ECO:0000313" key="6">
    <source>
        <dbReference type="Proteomes" id="UP000286246"/>
    </source>
</evidence>
<dbReference type="InterPro" id="IPR018062">
    <property type="entry name" value="HTH_AraC-typ_CS"/>
</dbReference>